<evidence type="ECO:0000256" key="6">
    <source>
        <dbReference type="ARBA" id="ARBA00022989"/>
    </source>
</evidence>
<dbReference type="InterPro" id="IPR001708">
    <property type="entry name" value="YidC/ALB3/OXA1/COX18"/>
</dbReference>
<reference evidence="13 14" key="1">
    <citation type="journal article" date="2019" name="Nat. Ecol. Evol.">
        <title>Megaphylogeny resolves global patterns of mushroom evolution.</title>
        <authorList>
            <person name="Varga T."/>
            <person name="Krizsan K."/>
            <person name="Foldi C."/>
            <person name="Dima B."/>
            <person name="Sanchez-Garcia M."/>
            <person name="Sanchez-Ramirez S."/>
            <person name="Szollosi G.J."/>
            <person name="Szarkandi J.G."/>
            <person name="Papp V."/>
            <person name="Albert L."/>
            <person name="Andreopoulos W."/>
            <person name="Angelini C."/>
            <person name="Antonin V."/>
            <person name="Barry K.W."/>
            <person name="Bougher N.L."/>
            <person name="Buchanan P."/>
            <person name="Buyck B."/>
            <person name="Bense V."/>
            <person name="Catcheside P."/>
            <person name="Chovatia M."/>
            <person name="Cooper J."/>
            <person name="Damon W."/>
            <person name="Desjardin D."/>
            <person name="Finy P."/>
            <person name="Geml J."/>
            <person name="Haridas S."/>
            <person name="Hughes K."/>
            <person name="Justo A."/>
            <person name="Karasinski D."/>
            <person name="Kautmanova I."/>
            <person name="Kiss B."/>
            <person name="Kocsube S."/>
            <person name="Kotiranta H."/>
            <person name="LaButti K.M."/>
            <person name="Lechner B.E."/>
            <person name="Liimatainen K."/>
            <person name="Lipzen A."/>
            <person name="Lukacs Z."/>
            <person name="Mihaltcheva S."/>
            <person name="Morgado L.N."/>
            <person name="Niskanen T."/>
            <person name="Noordeloos M.E."/>
            <person name="Ohm R.A."/>
            <person name="Ortiz-Santana B."/>
            <person name="Ovrebo C."/>
            <person name="Racz N."/>
            <person name="Riley R."/>
            <person name="Savchenko A."/>
            <person name="Shiryaev A."/>
            <person name="Soop K."/>
            <person name="Spirin V."/>
            <person name="Szebenyi C."/>
            <person name="Tomsovsky M."/>
            <person name="Tulloss R.E."/>
            <person name="Uehling J."/>
            <person name="Grigoriev I.V."/>
            <person name="Vagvolgyi C."/>
            <person name="Papp T."/>
            <person name="Martin F.M."/>
            <person name="Miettinen O."/>
            <person name="Hibbett D.S."/>
            <person name="Nagy L.G."/>
        </authorList>
    </citation>
    <scope>NUCLEOTIDE SEQUENCE [LARGE SCALE GENOMIC DNA]</scope>
    <source>
        <strain evidence="13 14">CBS 121175</strain>
    </source>
</reference>
<keyword evidence="8" id="KW-0472">Membrane</keyword>
<organism evidence="13 14">
    <name type="scientific">Coprinopsis marcescibilis</name>
    <name type="common">Agaric fungus</name>
    <name type="synonym">Psathyrella marcescibilis</name>
    <dbReference type="NCBI Taxonomy" id="230819"/>
    <lineage>
        <taxon>Eukaryota</taxon>
        <taxon>Fungi</taxon>
        <taxon>Dikarya</taxon>
        <taxon>Basidiomycota</taxon>
        <taxon>Agaricomycotina</taxon>
        <taxon>Agaricomycetes</taxon>
        <taxon>Agaricomycetidae</taxon>
        <taxon>Agaricales</taxon>
        <taxon>Agaricineae</taxon>
        <taxon>Psathyrellaceae</taxon>
        <taxon>Coprinopsis</taxon>
    </lineage>
</organism>
<keyword evidence="14" id="KW-1185">Reference proteome</keyword>
<dbReference type="PANTHER" id="PTHR12428">
    <property type="entry name" value="OXA1"/>
    <property type="match status" value="1"/>
</dbReference>
<evidence type="ECO:0000256" key="9">
    <source>
        <dbReference type="RuleBase" id="RU003945"/>
    </source>
</evidence>
<dbReference type="AlphaFoldDB" id="A0A5C3LAR5"/>
<evidence type="ECO:0000313" key="13">
    <source>
        <dbReference type="EMBL" id="TFK29116.1"/>
    </source>
</evidence>
<dbReference type="GO" id="GO:0032979">
    <property type="term" value="P:protein insertion into mitochondrial inner membrane from matrix"/>
    <property type="evidence" value="ECO:0007669"/>
    <property type="project" value="TreeGrafter"/>
</dbReference>
<evidence type="ECO:0000256" key="4">
    <source>
        <dbReference type="ARBA" id="ARBA00022792"/>
    </source>
</evidence>
<protein>
    <submittedName>
        <fullName evidence="13">Inner membrane protein OXA1L</fullName>
    </submittedName>
</protein>
<keyword evidence="6" id="KW-1133">Transmembrane helix</keyword>
<feature type="domain" description="Membrane insertase YidC/Oxa/ALB C-terminal" evidence="12">
    <location>
        <begin position="129"/>
        <end position="337"/>
    </location>
</feature>
<evidence type="ECO:0000256" key="11">
    <source>
        <dbReference type="SAM" id="MobiDB-lite"/>
    </source>
</evidence>
<dbReference type="PANTHER" id="PTHR12428:SF66">
    <property type="entry name" value="MITOCHONDRIAL INNER MEMBRANE PROTEIN OXA1L"/>
    <property type="match status" value="1"/>
</dbReference>
<evidence type="ECO:0000256" key="10">
    <source>
        <dbReference type="SAM" id="Coils"/>
    </source>
</evidence>
<dbReference type="Pfam" id="PF02096">
    <property type="entry name" value="60KD_IMP"/>
    <property type="match status" value="1"/>
</dbReference>
<dbReference type="EMBL" id="ML210151">
    <property type="protein sequence ID" value="TFK29116.1"/>
    <property type="molecule type" value="Genomic_DNA"/>
</dbReference>
<dbReference type="STRING" id="230819.A0A5C3LAR5"/>
<feature type="region of interest" description="Disordered" evidence="11">
    <location>
        <begin position="38"/>
        <end position="63"/>
    </location>
</feature>
<dbReference type="GO" id="GO:0005743">
    <property type="term" value="C:mitochondrial inner membrane"/>
    <property type="evidence" value="ECO:0007669"/>
    <property type="project" value="UniProtKB-SubCell"/>
</dbReference>
<name>A0A5C3LAR5_COPMA</name>
<feature type="region of interest" description="Disordered" evidence="11">
    <location>
        <begin position="379"/>
        <end position="406"/>
    </location>
</feature>
<sequence>MASILVRALRCSSARHGSTRFLSATAVGLHRLPRTPLQSSIPTSAFPRRSYATQPPPVTPLDAASQPESELVPMVESTAESIPFTDAVVAQIPPIAYGDFAAIGLSSWSPIGLIAWSYELINVATGLPWFYTIVAGASFWRFVCVPLALSNIRNSTKLRPFQPAVMAARDRITKAQANRDTIELQRASLEMKKVYAQAGVSPFKGMILPMLAQMPITIGSFFALKRLSASGLEQLKDSGVSISLDLPWSGHVNWLNDLTTADPTYILPVAFCAMINVQIMAGAREMDQSSPMSGHIMNLFRGLSVMTIFLMSSFPTGLFIGLLTTAVLTTAQSLILRSPAVRTMVGIPVLPANQDAKLPSFMESIQYAKDTFLEKKKAAERAQSAVQQSSSLKKPRSDPRSNRNRL</sequence>
<accession>A0A5C3LAR5</accession>
<dbReference type="CDD" id="cd20069">
    <property type="entry name" value="5TM_Oxa1-like"/>
    <property type="match status" value="1"/>
</dbReference>
<evidence type="ECO:0000256" key="8">
    <source>
        <dbReference type="ARBA" id="ARBA00023136"/>
    </source>
</evidence>
<comment type="similarity">
    <text evidence="2 9">Belongs to the OXA1/ALB3/YidC family.</text>
</comment>
<evidence type="ECO:0000256" key="2">
    <source>
        <dbReference type="ARBA" id="ARBA00009877"/>
    </source>
</evidence>
<feature type="compositionally biased region" description="Basic and acidic residues" evidence="11">
    <location>
        <begin position="395"/>
        <end position="406"/>
    </location>
</feature>
<feature type="coiled-coil region" evidence="10">
    <location>
        <begin position="165"/>
        <end position="192"/>
    </location>
</feature>
<dbReference type="Proteomes" id="UP000307440">
    <property type="component" value="Unassembled WGS sequence"/>
</dbReference>
<evidence type="ECO:0000256" key="3">
    <source>
        <dbReference type="ARBA" id="ARBA00022692"/>
    </source>
</evidence>
<keyword evidence="4" id="KW-0999">Mitochondrion inner membrane</keyword>
<comment type="subcellular location">
    <subcellularLocation>
        <location evidence="9">Membrane</location>
        <topology evidence="9">Multi-pass membrane protein</topology>
    </subcellularLocation>
    <subcellularLocation>
        <location evidence="1">Mitochondrion inner membrane</location>
        <topology evidence="1">Multi-pass membrane protein</topology>
    </subcellularLocation>
</comment>
<gene>
    <name evidence="13" type="ORF">FA15DRAFT_632596</name>
</gene>
<keyword evidence="7" id="KW-0496">Mitochondrion</keyword>
<proteinExistence type="inferred from homology"/>
<keyword evidence="5" id="KW-0809">Transit peptide</keyword>
<keyword evidence="10" id="KW-0175">Coiled coil</keyword>
<evidence type="ECO:0000256" key="7">
    <source>
        <dbReference type="ARBA" id="ARBA00023128"/>
    </source>
</evidence>
<evidence type="ECO:0000256" key="1">
    <source>
        <dbReference type="ARBA" id="ARBA00004448"/>
    </source>
</evidence>
<evidence type="ECO:0000259" key="12">
    <source>
        <dbReference type="Pfam" id="PF02096"/>
    </source>
</evidence>
<evidence type="ECO:0000256" key="5">
    <source>
        <dbReference type="ARBA" id="ARBA00022946"/>
    </source>
</evidence>
<dbReference type="InterPro" id="IPR028055">
    <property type="entry name" value="YidC/Oxa/ALB_C"/>
</dbReference>
<evidence type="ECO:0000313" key="14">
    <source>
        <dbReference type="Proteomes" id="UP000307440"/>
    </source>
</evidence>
<keyword evidence="3 9" id="KW-0812">Transmembrane</keyword>
<dbReference type="OrthoDB" id="2148490at2759"/>
<dbReference type="GO" id="GO:0032977">
    <property type="term" value="F:membrane insertase activity"/>
    <property type="evidence" value="ECO:0007669"/>
    <property type="project" value="InterPro"/>
</dbReference>